<dbReference type="GeneID" id="25321835"/>
<dbReference type="AlphaFoldDB" id="A0A0F4YEA7"/>
<evidence type="ECO:0000313" key="2">
    <source>
        <dbReference type="Proteomes" id="UP000053958"/>
    </source>
</evidence>
<sequence length="98" mass="10648">QKENALFPAARVLLDGHKRRQSSLCESSLQSISTILTHCTALLSVSFCQRETLTIIPIGLEQCLPTSVQLLLPSLTLKRILLQEVLALPLISASPGVN</sequence>
<dbReference type="Proteomes" id="UP000053958">
    <property type="component" value="Unassembled WGS sequence"/>
</dbReference>
<keyword evidence="2" id="KW-1185">Reference proteome</keyword>
<accession>A0A0F4YEA7</accession>
<name>A0A0F4YEA7_RASE3</name>
<proteinExistence type="predicted"/>
<reference evidence="1 2" key="1">
    <citation type="submission" date="2015-04" db="EMBL/GenBank/DDBJ databases">
        <authorList>
            <person name="Heijne W.H."/>
            <person name="Fedorova N.D."/>
            <person name="Nierman W.C."/>
            <person name="Vollebregt A.W."/>
            <person name="Zhao Z."/>
            <person name="Wu L."/>
            <person name="Kumar M."/>
            <person name="Stam H."/>
            <person name="van den Berg M.A."/>
            <person name="Pel H.J."/>
        </authorList>
    </citation>
    <scope>NUCLEOTIDE SEQUENCE [LARGE SCALE GENOMIC DNA]</scope>
    <source>
        <strain evidence="1 2">CBS 393.64</strain>
    </source>
</reference>
<feature type="non-terminal residue" evidence="1">
    <location>
        <position position="1"/>
    </location>
</feature>
<protein>
    <submittedName>
        <fullName evidence="1">Uncharacterized protein</fullName>
    </submittedName>
</protein>
<comment type="caution">
    <text evidence="1">The sequence shown here is derived from an EMBL/GenBank/DDBJ whole genome shotgun (WGS) entry which is preliminary data.</text>
</comment>
<gene>
    <name evidence="1" type="ORF">T310_9921</name>
</gene>
<dbReference type="RefSeq" id="XP_013323087.1">
    <property type="nucleotide sequence ID" value="XM_013467633.1"/>
</dbReference>
<organism evidence="1 2">
    <name type="scientific">Rasamsonia emersonii (strain ATCC 16479 / CBS 393.64 / IMI 116815)</name>
    <dbReference type="NCBI Taxonomy" id="1408163"/>
    <lineage>
        <taxon>Eukaryota</taxon>
        <taxon>Fungi</taxon>
        <taxon>Dikarya</taxon>
        <taxon>Ascomycota</taxon>
        <taxon>Pezizomycotina</taxon>
        <taxon>Eurotiomycetes</taxon>
        <taxon>Eurotiomycetidae</taxon>
        <taxon>Eurotiales</taxon>
        <taxon>Trichocomaceae</taxon>
        <taxon>Rasamsonia</taxon>
    </lineage>
</organism>
<dbReference type="EMBL" id="LASV01000763">
    <property type="protein sequence ID" value="KKA16475.1"/>
    <property type="molecule type" value="Genomic_DNA"/>
</dbReference>
<evidence type="ECO:0000313" key="1">
    <source>
        <dbReference type="EMBL" id="KKA16475.1"/>
    </source>
</evidence>